<dbReference type="Proteomes" id="UP000263040">
    <property type="component" value="Chromosome"/>
</dbReference>
<evidence type="ECO:0000313" key="1">
    <source>
        <dbReference type="EMBL" id="AXX89888.1"/>
    </source>
</evidence>
<keyword evidence="2" id="KW-1185">Reference proteome</keyword>
<organism evidence="1 2">
    <name type="scientific">Arcobacter suis CECT 7833</name>
    <dbReference type="NCBI Taxonomy" id="663365"/>
    <lineage>
        <taxon>Bacteria</taxon>
        <taxon>Pseudomonadati</taxon>
        <taxon>Campylobacterota</taxon>
        <taxon>Epsilonproteobacteria</taxon>
        <taxon>Campylobacterales</taxon>
        <taxon>Arcobacteraceae</taxon>
        <taxon>Arcobacter</taxon>
    </lineage>
</organism>
<evidence type="ECO:0000313" key="2">
    <source>
        <dbReference type="Proteomes" id="UP000263040"/>
    </source>
</evidence>
<gene>
    <name evidence="1" type="ORF">ASUIS_1406</name>
</gene>
<dbReference type="RefSeq" id="WP_118886414.1">
    <property type="nucleotide sequence ID" value="NZ_CP032100.1"/>
</dbReference>
<name>A0AAD0SQL2_9BACT</name>
<dbReference type="Gene3D" id="1.20.1330.10">
    <property type="entry name" value="f41 fragment of flagellin, N-terminal domain"/>
    <property type="match status" value="1"/>
</dbReference>
<dbReference type="EMBL" id="CP032100">
    <property type="protein sequence ID" value="AXX89888.1"/>
    <property type="molecule type" value="Genomic_DNA"/>
</dbReference>
<reference evidence="1 2" key="1">
    <citation type="submission" date="2018-08" db="EMBL/GenBank/DDBJ databases">
        <title>Complete genome of the Arcobacter suis type strain LMG 26152.</title>
        <authorList>
            <person name="Miller W.G."/>
            <person name="Yee E."/>
            <person name="Bono J.L."/>
        </authorList>
    </citation>
    <scope>NUCLEOTIDE SEQUENCE [LARGE SCALE GENOMIC DNA]</scope>
    <source>
        <strain evidence="1 2">CECT 7833</strain>
    </source>
</reference>
<protein>
    <recommendedName>
        <fullName evidence="3">Flagellin</fullName>
    </recommendedName>
</protein>
<evidence type="ECO:0008006" key="3">
    <source>
        <dbReference type="Google" id="ProtNLM"/>
    </source>
</evidence>
<dbReference type="AlphaFoldDB" id="A0AAD0SQL2"/>
<proteinExistence type="predicted"/>
<dbReference type="KEGG" id="asui:ASUIS_1406"/>
<accession>A0AAD0SQL2</accession>
<sequence>MDINSINSNISTLNTSSSLNLEKISSSKSVNKVNEDSTNLYISDYNKKRDELSLNVQSLNEGIAITKIAQNSIEKQQEYLTNIQTKLENADSYENKNDLKQSINEDLRSFNQVAYETKFKRENIIATDYYDDKKTIDINTKSANFSIEKPNTPAYANDIFELSNNSDLNDPSTLEEIINKVRTSSNQLKNTYDEFTEFGNKLEHGARETIKEQVDLYNETKMNKDRNFGQESTDFSKTNVNANLGYLAASQANIIQEQSVRLLS</sequence>